<sequence length="49" mass="5468">MNDPVGDRPSLTELVQGLIESRSIPSLLRIGVTGHRVLEEGVERWVARE</sequence>
<evidence type="ECO:0000313" key="1">
    <source>
        <dbReference type="EMBL" id="GAF77283.1"/>
    </source>
</evidence>
<feature type="non-terminal residue" evidence="1">
    <location>
        <position position="49"/>
    </location>
</feature>
<accession>X0S8B7</accession>
<protein>
    <submittedName>
        <fullName evidence="1">Uncharacterized protein</fullName>
    </submittedName>
</protein>
<dbReference type="AlphaFoldDB" id="X0S8B7"/>
<proteinExistence type="predicted"/>
<organism evidence="1">
    <name type="scientific">marine sediment metagenome</name>
    <dbReference type="NCBI Taxonomy" id="412755"/>
    <lineage>
        <taxon>unclassified sequences</taxon>
        <taxon>metagenomes</taxon>
        <taxon>ecological metagenomes</taxon>
    </lineage>
</organism>
<name>X0S8B7_9ZZZZ</name>
<gene>
    <name evidence="1" type="ORF">S01H1_18058</name>
</gene>
<comment type="caution">
    <text evidence="1">The sequence shown here is derived from an EMBL/GenBank/DDBJ whole genome shotgun (WGS) entry which is preliminary data.</text>
</comment>
<reference evidence="1" key="1">
    <citation type="journal article" date="2014" name="Front. Microbiol.">
        <title>High frequency of phylogenetically diverse reductive dehalogenase-homologous genes in deep subseafloor sedimentary metagenomes.</title>
        <authorList>
            <person name="Kawai M."/>
            <person name="Futagami T."/>
            <person name="Toyoda A."/>
            <person name="Takaki Y."/>
            <person name="Nishi S."/>
            <person name="Hori S."/>
            <person name="Arai W."/>
            <person name="Tsubouchi T."/>
            <person name="Morono Y."/>
            <person name="Uchiyama I."/>
            <person name="Ito T."/>
            <person name="Fujiyama A."/>
            <person name="Inagaki F."/>
            <person name="Takami H."/>
        </authorList>
    </citation>
    <scope>NUCLEOTIDE SEQUENCE</scope>
    <source>
        <strain evidence="1">Expedition CK06-06</strain>
    </source>
</reference>
<dbReference type="EMBL" id="BARS01009624">
    <property type="protein sequence ID" value="GAF77283.1"/>
    <property type="molecule type" value="Genomic_DNA"/>
</dbReference>